<keyword evidence="4" id="KW-0547">Nucleotide-binding</keyword>
<evidence type="ECO:0000313" key="5">
    <source>
        <dbReference type="Proteomes" id="UP000184327"/>
    </source>
</evidence>
<dbReference type="RefSeq" id="WP_073357213.1">
    <property type="nucleotide sequence ID" value="NZ_FQUZ01000048.1"/>
</dbReference>
<dbReference type="AlphaFoldDB" id="A0A1M5F3B9"/>
<gene>
    <name evidence="4" type="ORF">SAMN02745117_02731</name>
</gene>
<dbReference type="Pfam" id="PF13148">
    <property type="entry name" value="DUF3987"/>
    <property type="match status" value="1"/>
</dbReference>
<feature type="compositionally biased region" description="Basic and acidic residues" evidence="1">
    <location>
        <begin position="484"/>
        <end position="508"/>
    </location>
</feature>
<reference evidence="4 5" key="1">
    <citation type="submission" date="2016-11" db="EMBL/GenBank/DDBJ databases">
        <authorList>
            <person name="Jaros S."/>
            <person name="Januszkiewicz K."/>
            <person name="Wedrychowicz H."/>
        </authorList>
    </citation>
    <scope>NUCLEOTIDE SEQUENCE [LARGE SCALE GENOMIC DNA]</scope>
    <source>
        <strain evidence="4 5">DSM 16112</strain>
    </source>
</reference>
<dbReference type="Pfam" id="PF08707">
    <property type="entry name" value="PriCT_2"/>
    <property type="match status" value="1"/>
</dbReference>
<evidence type="ECO:0000313" key="4">
    <source>
        <dbReference type="EMBL" id="SHF86007.1"/>
    </source>
</evidence>
<dbReference type="STRING" id="1122156.SAMN02745117_02731"/>
<feature type="domain" description="Toprim" evidence="3">
    <location>
        <begin position="233"/>
        <end position="331"/>
    </location>
</feature>
<keyword evidence="4" id="KW-0067">ATP-binding</keyword>
<dbReference type="InterPro" id="IPR014819">
    <property type="entry name" value="PriCT_2"/>
</dbReference>
<name>A0A1M5F3B9_9BURK</name>
<evidence type="ECO:0000259" key="3">
    <source>
        <dbReference type="Pfam" id="PF13362"/>
    </source>
</evidence>
<protein>
    <submittedName>
        <fullName evidence="4">Putative DNA primase/helicase</fullName>
    </submittedName>
</protein>
<keyword evidence="4" id="KW-0347">Helicase</keyword>
<organism evidence="4 5">
    <name type="scientific">Lampropedia hyalina DSM 16112</name>
    <dbReference type="NCBI Taxonomy" id="1122156"/>
    <lineage>
        <taxon>Bacteria</taxon>
        <taxon>Pseudomonadati</taxon>
        <taxon>Pseudomonadota</taxon>
        <taxon>Betaproteobacteria</taxon>
        <taxon>Burkholderiales</taxon>
        <taxon>Comamonadaceae</taxon>
        <taxon>Lampropedia</taxon>
    </lineage>
</organism>
<dbReference type="InterPro" id="IPR034154">
    <property type="entry name" value="TOPRIM_DnaG/twinkle"/>
</dbReference>
<feature type="region of interest" description="Disordered" evidence="1">
    <location>
        <begin position="84"/>
        <end position="122"/>
    </location>
</feature>
<evidence type="ECO:0000259" key="2">
    <source>
        <dbReference type="Pfam" id="PF08707"/>
    </source>
</evidence>
<feature type="domain" description="Primase C-terminal 2" evidence="2">
    <location>
        <begin position="10"/>
        <end position="78"/>
    </location>
</feature>
<dbReference type="InterPro" id="IPR025048">
    <property type="entry name" value="DUF3987"/>
</dbReference>
<dbReference type="Proteomes" id="UP000184327">
    <property type="component" value="Unassembled WGS sequence"/>
</dbReference>
<accession>A0A1M5F3B9</accession>
<dbReference type="OrthoDB" id="9067983at2"/>
<dbReference type="InterPro" id="IPR006171">
    <property type="entry name" value="TOPRIM_dom"/>
</dbReference>
<dbReference type="EMBL" id="FQUZ01000048">
    <property type="protein sequence ID" value="SHF86007.1"/>
    <property type="molecule type" value="Genomic_DNA"/>
</dbReference>
<dbReference type="Pfam" id="PF13362">
    <property type="entry name" value="Toprim_3"/>
    <property type="match status" value="1"/>
</dbReference>
<sequence length="834" mass="90013">MNDFDRIGTALNFVPADDRKTWLRMGMAIKSELGDSGFDLWDGWSQQAESYKNGDARDVWRSIKPDGGVTIGTLFHEAKANGWQDDNTYQRPSPEEIAERQSKAAERAAREQETIQRERQEAASKAAAILKAATPAQADHPYLIRKQVAPADTLREIDASAAASLLGYQPKSGGEPLTGRLLVVPVKRGGSLSTLELIDGDGRKTALAGRGTKAGGYWATERLPGGNGQGVTLLIGEGVATVLSASEATGHPAIAALSSGNMLVVAKAMREHYPAAELVILADVVKADGKPDPHAIEAAQSVGGKLAVPEFGADRDPGMTDFNDMAVTIGNDAVKRTIQSASAAGNLWPEPQPLTANHAPEPYPVDALPSTVRAAVEEVAGFVKAPLPMVASSALAALSLAIQAHADIKRAEKLHGPTGLFLLTIADSGERKSTCDGFFTKAIRDYEAEQAEAAKPVLKRYKADIEAWEAKRSGIKDKIRHLAKDSKPTDGMESTLRDLEQDKPEPPRVPRLMYADATPEALAHGLAKQWPSGGVVSAEAGIVFGSHGMGKDSVMRNLATLNQLWDGTSLTIDRRTSESFTVQGARLTVALQVQQPTLREFFSKSGALARGTGFLARFLVAWPASTQGFRPFTEAPENWPALAAFNQRLAAILSQPEPIDDDGALTPAMLSLSPEAKRAWVEYHDAIERELASGGELYDVRDVASKSADNSARLAALFQMFEHGTGAVSVDCFESASRITAWHLSEARRFFGELALPPELADAARLDSWLIEYCQRERVETVNKRYLRQHGPVRDGARLDSAIMELAELDRLRLRKDGRRIDVAVNPALLEVPA</sequence>
<dbReference type="GO" id="GO:0016817">
    <property type="term" value="F:hydrolase activity, acting on acid anhydrides"/>
    <property type="evidence" value="ECO:0007669"/>
    <property type="project" value="InterPro"/>
</dbReference>
<evidence type="ECO:0000256" key="1">
    <source>
        <dbReference type="SAM" id="MobiDB-lite"/>
    </source>
</evidence>
<feature type="region of interest" description="Disordered" evidence="1">
    <location>
        <begin position="484"/>
        <end position="509"/>
    </location>
</feature>
<feature type="compositionally biased region" description="Basic and acidic residues" evidence="1">
    <location>
        <begin position="93"/>
        <end position="122"/>
    </location>
</feature>
<proteinExistence type="predicted"/>
<dbReference type="CDD" id="cd01029">
    <property type="entry name" value="TOPRIM_primases"/>
    <property type="match status" value="1"/>
</dbReference>
<dbReference type="GO" id="GO:0004386">
    <property type="term" value="F:helicase activity"/>
    <property type="evidence" value="ECO:0007669"/>
    <property type="project" value="UniProtKB-KW"/>
</dbReference>
<keyword evidence="4" id="KW-0378">Hydrolase</keyword>
<keyword evidence="5" id="KW-1185">Reference proteome</keyword>